<feature type="compositionally biased region" description="Polar residues" evidence="1">
    <location>
        <begin position="470"/>
        <end position="482"/>
    </location>
</feature>
<feature type="region of interest" description="Disordered" evidence="1">
    <location>
        <begin position="1"/>
        <end position="42"/>
    </location>
</feature>
<organism evidence="2 3">
    <name type="scientific">Cyclotella cryptica</name>
    <dbReference type="NCBI Taxonomy" id="29204"/>
    <lineage>
        <taxon>Eukaryota</taxon>
        <taxon>Sar</taxon>
        <taxon>Stramenopiles</taxon>
        <taxon>Ochrophyta</taxon>
        <taxon>Bacillariophyta</taxon>
        <taxon>Coscinodiscophyceae</taxon>
        <taxon>Thalassiosirophycidae</taxon>
        <taxon>Stephanodiscales</taxon>
        <taxon>Stephanodiscaceae</taxon>
        <taxon>Cyclotella</taxon>
    </lineage>
</organism>
<sequence length="770" mass="86165">MTAGTMAPAQMGSPALSTPFRHKSIERSSAGSPAQLHRARNGGYVIKKVSSTGDMNDERAAAVGMERRWHKRRNKSRIENRWDSSEEDEDTETDARGSNASGTADTVTSLTSMESTERTHGSKKVVLLKTNRKSTVASSVQREKASKEKMPSPSHPIPRSSKWAQSLHAMAASAAADQISLSSRHKDHLDVTGFASSDKITPHEMPYSQNQTNGSEWHRKDRARQHRYKKKSKPSSLARLDESRTSVDDNVRTSLPKPQLKRIHTAPSPMQSNRSSVVDDALMNRALSIREDLRQYEMQELAAEAEKAAESGMERFVGSASKFTMEVTPPPKQLVRDRYDDDFVLAYQLETPLARKSNYLRPSYAMEYTPSYFNKKKIRVTALREFSEVVPSFMEMHDNIRIHLGQKGVDQKILPDEEQHRLFRKSTSQDVNDDDLNSQANASQAGSIVSFSSFAVASLRGIVDYYGSNRSKGLNDNTNSTAKLPPSNPKIDEHDRSGASKQTSHAAFDSCCGSFEFEQAAAVGKRVPATQSSANLSFEKSSTVNTDSDDSSIELYGRRDIDGRSSPSSVNGVLSGLGRDDKVLRRRELFVDGTFDEDKSRAPSMLSPSVMSNDTTQSVAKFFSRIQHKFSRSLDDSKKTSKEVEENEKFIANYFYTNQDANIVNSEGISNFKLDINPDGRRNDGFCISGCVQNDLLSSCETVGKMMDMIFSWFSEKGDCDQSAHSKSIDPKSPHIVLHQSWIRTWQTESNHRRFFMPPRLAVKHYRYSS</sequence>
<feature type="compositionally biased region" description="Basic residues" evidence="1">
    <location>
        <begin position="220"/>
        <end position="233"/>
    </location>
</feature>
<keyword evidence="3" id="KW-1185">Reference proteome</keyword>
<protein>
    <submittedName>
        <fullName evidence="2">Uncharacterized protein</fullName>
    </submittedName>
</protein>
<proteinExistence type="predicted"/>
<feature type="region of interest" description="Disordered" evidence="1">
    <location>
        <begin position="470"/>
        <end position="502"/>
    </location>
</feature>
<feature type="compositionally biased region" description="Basic and acidic residues" evidence="1">
    <location>
        <begin position="141"/>
        <end position="150"/>
    </location>
</feature>
<dbReference type="EMBL" id="JABMIG020000004">
    <property type="protein sequence ID" value="KAL3805042.1"/>
    <property type="molecule type" value="Genomic_DNA"/>
</dbReference>
<feature type="compositionally biased region" description="Basic and acidic residues" evidence="1">
    <location>
        <begin position="239"/>
        <end position="251"/>
    </location>
</feature>
<feature type="compositionally biased region" description="Polar residues" evidence="1">
    <location>
        <begin position="96"/>
        <end position="114"/>
    </location>
</feature>
<gene>
    <name evidence="2" type="ORF">HJC23_003270</name>
</gene>
<feature type="region of interest" description="Disordered" evidence="1">
    <location>
        <begin position="195"/>
        <end position="252"/>
    </location>
</feature>
<feature type="region of interest" description="Disordered" evidence="1">
    <location>
        <begin position="56"/>
        <end position="165"/>
    </location>
</feature>
<reference evidence="2 3" key="1">
    <citation type="journal article" date="2020" name="G3 (Bethesda)">
        <title>Improved Reference Genome for Cyclotella cryptica CCMP332, a Model for Cell Wall Morphogenesis, Salinity Adaptation, and Lipid Production in Diatoms (Bacillariophyta).</title>
        <authorList>
            <person name="Roberts W.R."/>
            <person name="Downey K.M."/>
            <person name="Ruck E.C."/>
            <person name="Traller J.C."/>
            <person name="Alverson A.J."/>
        </authorList>
    </citation>
    <scope>NUCLEOTIDE SEQUENCE [LARGE SCALE GENOMIC DNA]</scope>
    <source>
        <strain evidence="2 3">CCMP332</strain>
    </source>
</reference>
<evidence type="ECO:0000313" key="3">
    <source>
        <dbReference type="Proteomes" id="UP001516023"/>
    </source>
</evidence>
<name>A0ABD3QYC2_9STRA</name>
<accession>A0ABD3QYC2</accession>
<dbReference type="Proteomes" id="UP001516023">
    <property type="component" value="Unassembled WGS sequence"/>
</dbReference>
<evidence type="ECO:0000256" key="1">
    <source>
        <dbReference type="SAM" id="MobiDB-lite"/>
    </source>
</evidence>
<evidence type="ECO:0000313" key="2">
    <source>
        <dbReference type="EMBL" id="KAL3805042.1"/>
    </source>
</evidence>
<dbReference type="AlphaFoldDB" id="A0ABD3QYC2"/>
<comment type="caution">
    <text evidence="2">The sequence shown here is derived from an EMBL/GenBank/DDBJ whole genome shotgun (WGS) entry which is preliminary data.</text>
</comment>